<dbReference type="CDD" id="cd07786">
    <property type="entry name" value="FGGY_EcGK_like"/>
    <property type="match status" value="1"/>
</dbReference>
<dbReference type="InterPro" id="IPR018484">
    <property type="entry name" value="FGGY_N"/>
</dbReference>
<evidence type="ECO:0000313" key="13">
    <source>
        <dbReference type="EMBL" id="CAN97786.1"/>
    </source>
</evidence>
<dbReference type="InterPro" id="IPR005999">
    <property type="entry name" value="Glycerol_kin"/>
</dbReference>
<feature type="binding site" evidence="9">
    <location>
        <position position="291"/>
    </location>
    <ligand>
        <name>ADP</name>
        <dbReference type="ChEBI" id="CHEBI:456216"/>
    </ligand>
</feature>
<evidence type="ECO:0000256" key="4">
    <source>
        <dbReference type="ARBA" id="ARBA00022741"/>
    </source>
</evidence>
<comment type="similarity">
    <text evidence="2 9 10">Belongs to the FGGY kinase family.</text>
</comment>
<comment type="activity regulation">
    <text evidence="9">Inhibited by fructose 1,6-bisphosphate (FBP).</text>
</comment>
<feature type="binding site" evidence="9">
    <location>
        <position position="154"/>
    </location>
    <ligand>
        <name>glycerol</name>
        <dbReference type="ChEBI" id="CHEBI:17754"/>
    </ligand>
</feature>
<keyword evidence="14" id="KW-1185">Reference proteome</keyword>
<comment type="pathway">
    <text evidence="1 9">Polyol metabolism; glycerol degradation via glycerol kinase pathway; sn-glycerol 3-phosphate from glycerol: step 1/1.</text>
</comment>
<evidence type="ECO:0000256" key="6">
    <source>
        <dbReference type="ARBA" id="ARBA00022798"/>
    </source>
</evidence>
<accession>A9F5A4</accession>
<comment type="function">
    <text evidence="9">Key enzyme in the regulation of glycerol uptake and metabolism. Catalyzes the phosphorylation of glycerol to yield sn-glycerol 3-phosphate.</text>
</comment>
<dbReference type="STRING" id="448385.sce7617"/>
<dbReference type="GO" id="GO:0006072">
    <property type="term" value="P:glycerol-3-phosphate metabolic process"/>
    <property type="evidence" value="ECO:0007669"/>
    <property type="project" value="InterPro"/>
</dbReference>
<dbReference type="InterPro" id="IPR018485">
    <property type="entry name" value="FGGY_C"/>
</dbReference>
<dbReference type="PANTHER" id="PTHR10196">
    <property type="entry name" value="SUGAR KINASE"/>
    <property type="match status" value="1"/>
</dbReference>
<dbReference type="AlphaFoldDB" id="A9F5A4"/>
<dbReference type="Proteomes" id="UP000002139">
    <property type="component" value="Chromosome"/>
</dbReference>
<dbReference type="Pfam" id="PF02782">
    <property type="entry name" value="FGGY_C"/>
    <property type="match status" value="1"/>
</dbReference>
<evidence type="ECO:0000256" key="9">
    <source>
        <dbReference type="HAMAP-Rule" id="MF_00186"/>
    </source>
</evidence>
<dbReference type="UniPathway" id="UPA00618">
    <property type="reaction ID" value="UER00672"/>
</dbReference>
<evidence type="ECO:0000256" key="2">
    <source>
        <dbReference type="ARBA" id="ARBA00009156"/>
    </source>
</evidence>
<feature type="binding site" evidence="9">
    <location>
        <position position="32"/>
    </location>
    <ligand>
        <name>sn-glycerol 3-phosphate</name>
        <dbReference type="ChEBI" id="CHEBI:57597"/>
    </ligand>
</feature>
<feature type="binding site" evidence="9">
    <location>
        <position position="102"/>
    </location>
    <ligand>
        <name>sn-glycerol 3-phosphate</name>
        <dbReference type="ChEBI" id="CHEBI:57597"/>
    </ligand>
</feature>
<evidence type="ECO:0000259" key="12">
    <source>
        <dbReference type="Pfam" id="PF02782"/>
    </source>
</evidence>
<comment type="caution">
    <text evidence="9">Lacks conserved residue(s) required for the propagation of feature annotation.</text>
</comment>
<feature type="binding site" evidence="9">
    <location>
        <position position="435"/>
    </location>
    <ligand>
        <name>ADP</name>
        <dbReference type="ChEBI" id="CHEBI:456216"/>
    </ligand>
</feature>
<feature type="domain" description="Carbohydrate kinase FGGY N-terminal" evidence="11">
    <location>
        <begin position="24"/>
        <end position="276"/>
    </location>
</feature>
<keyword evidence="4 9" id="KW-0547">Nucleotide-binding</keyword>
<sequence length="522" mass="55014">MEAPPGTAMRPHAAALVGRMDSAYLLAIDQGTTGTTSLLMDTSGATLGRATREFRQHFPEPGLVEHDPEEIWQSVQDAVGETLRAAGVAGSAIKAIGITNQRETTLVWERATGRPIHRAIVWQDRRTAARCAELRAAGHEQAVEETTGLVLDPYFSGTKLAWILDNVPGARARAERGELCFGTIDSFLVWRLSGDAAGGSPVHATDVTNASRTLLMGLASLSWDDAMLAMLQIPRSLLPQIVGSAGRIAATRGFPHLPDGIPIAGIAGDQQAALFGQACFATGDAKCTYGTGAFVLANIGDRPLRSRFGLLTSVGWKIGSEVVFALEGSAFIAGAAVQWLRDGLGLIKSAAEIEALARSVPSSEGVTFVPALSGLGAPYWDPDARGIISGVTRGTTAAHLARATLEGIALSVTDLVRAMADDLGHPLRRMRVDGGAAANDLLMQFQADVANVAIERPTDLETTARGAAMLAGVGAGLFLTKEDAARMSRVGQSFQVEMSEAARSAHLHRWADAVARTRAKRS</sequence>
<feature type="binding site" evidence="9">
    <location>
        <position position="270"/>
    </location>
    <ligand>
        <name>glycerol</name>
        <dbReference type="ChEBI" id="CHEBI:17754"/>
    </ligand>
</feature>
<comment type="catalytic activity">
    <reaction evidence="8 9">
        <text>glycerol + ATP = sn-glycerol 3-phosphate + ADP + H(+)</text>
        <dbReference type="Rhea" id="RHEA:21644"/>
        <dbReference type="ChEBI" id="CHEBI:15378"/>
        <dbReference type="ChEBI" id="CHEBI:17754"/>
        <dbReference type="ChEBI" id="CHEBI:30616"/>
        <dbReference type="ChEBI" id="CHEBI:57597"/>
        <dbReference type="ChEBI" id="CHEBI:456216"/>
        <dbReference type="EC" id="2.7.1.30"/>
    </reaction>
</comment>
<evidence type="ECO:0000259" key="11">
    <source>
        <dbReference type="Pfam" id="PF00370"/>
    </source>
</evidence>
<dbReference type="PROSITE" id="PS00445">
    <property type="entry name" value="FGGY_KINASES_2"/>
    <property type="match status" value="1"/>
</dbReference>
<dbReference type="PANTHER" id="PTHR10196:SF69">
    <property type="entry name" value="GLYCEROL KINASE"/>
    <property type="match status" value="1"/>
</dbReference>
<protein>
    <recommendedName>
        <fullName evidence="9">Glycerol kinase</fullName>
        <ecNumber evidence="9">2.7.1.30</ecNumber>
    </recommendedName>
    <alternativeName>
        <fullName evidence="9">ATP:glycerol 3-phosphotransferase</fullName>
    </alternativeName>
    <alternativeName>
        <fullName evidence="9">Glycerokinase</fullName>
        <shortName evidence="9">GK</shortName>
    </alternativeName>
</protein>
<proteinExistence type="inferred from homology"/>
<dbReference type="FunFam" id="3.30.420.40:FF:000008">
    <property type="entry name" value="Glycerol kinase"/>
    <property type="match status" value="1"/>
</dbReference>
<dbReference type="InterPro" id="IPR000577">
    <property type="entry name" value="Carb_kinase_FGGY"/>
</dbReference>
<feature type="binding site" evidence="9">
    <location>
        <position position="103"/>
    </location>
    <ligand>
        <name>sn-glycerol 3-phosphate</name>
        <dbReference type="ChEBI" id="CHEBI:57597"/>
    </ligand>
</feature>
<feature type="binding site" evidence="9">
    <location>
        <position position="103"/>
    </location>
    <ligand>
        <name>glycerol</name>
        <dbReference type="ChEBI" id="CHEBI:17754"/>
    </ligand>
</feature>
<dbReference type="PROSITE" id="PS00933">
    <property type="entry name" value="FGGY_KINASES_1"/>
    <property type="match status" value="1"/>
</dbReference>
<evidence type="ECO:0000256" key="5">
    <source>
        <dbReference type="ARBA" id="ARBA00022777"/>
    </source>
</evidence>
<feature type="domain" description="Carbohydrate kinase FGGY C-terminal" evidence="12">
    <location>
        <begin position="285"/>
        <end position="474"/>
    </location>
</feature>
<keyword evidence="7 9" id="KW-0067">ATP-binding</keyword>
<dbReference type="FunFam" id="3.30.420.40:FF:000007">
    <property type="entry name" value="Glycerol kinase"/>
    <property type="match status" value="1"/>
</dbReference>
<dbReference type="HOGENOM" id="CLU_009281_2_3_7"/>
<dbReference type="GO" id="GO:0019563">
    <property type="term" value="P:glycerol catabolic process"/>
    <property type="evidence" value="ECO:0007669"/>
    <property type="project" value="UniProtKB-UniRule"/>
</dbReference>
<feature type="binding site" evidence="9">
    <location>
        <position position="334"/>
    </location>
    <ligand>
        <name>ATP</name>
        <dbReference type="ChEBI" id="CHEBI:30616"/>
    </ligand>
</feature>
<evidence type="ECO:0000256" key="3">
    <source>
        <dbReference type="ARBA" id="ARBA00022679"/>
    </source>
</evidence>
<dbReference type="BioCyc" id="SCEL448385:SCE_RS39025-MONOMER"/>
<dbReference type="EMBL" id="AM746676">
    <property type="protein sequence ID" value="CAN97786.1"/>
    <property type="molecule type" value="Genomic_DNA"/>
</dbReference>
<dbReference type="EC" id="2.7.1.30" evidence="9"/>
<evidence type="ECO:0000256" key="10">
    <source>
        <dbReference type="RuleBase" id="RU003733"/>
    </source>
</evidence>
<feature type="binding site" evidence="9">
    <location>
        <position position="439"/>
    </location>
    <ligand>
        <name>ADP</name>
        <dbReference type="ChEBI" id="CHEBI:456216"/>
    </ligand>
</feature>
<evidence type="ECO:0000256" key="8">
    <source>
        <dbReference type="ARBA" id="ARBA00052101"/>
    </source>
</evidence>
<evidence type="ECO:0000313" key="14">
    <source>
        <dbReference type="Proteomes" id="UP000002139"/>
    </source>
</evidence>
<feature type="binding site" evidence="9">
    <location>
        <position position="33"/>
    </location>
    <ligand>
        <name>ATP</name>
        <dbReference type="ChEBI" id="CHEBI:30616"/>
    </ligand>
</feature>
<dbReference type="InterPro" id="IPR043129">
    <property type="entry name" value="ATPase_NBD"/>
</dbReference>
<feature type="binding site" evidence="9">
    <location>
        <position position="102"/>
    </location>
    <ligand>
        <name>glycerol</name>
        <dbReference type="ChEBI" id="CHEBI:17754"/>
    </ligand>
</feature>
<feature type="binding site" evidence="9">
    <location>
        <position position="291"/>
    </location>
    <ligand>
        <name>ATP</name>
        <dbReference type="ChEBI" id="CHEBI:30616"/>
    </ligand>
</feature>
<dbReference type="NCBIfam" id="NF000756">
    <property type="entry name" value="PRK00047.1"/>
    <property type="match status" value="1"/>
</dbReference>
<feature type="binding site" evidence="9">
    <location>
        <position position="338"/>
    </location>
    <ligand>
        <name>ATP</name>
        <dbReference type="ChEBI" id="CHEBI:30616"/>
    </ligand>
</feature>
<dbReference type="KEGG" id="scl:sce7617"/>
<dbReference type="Gene3D" id="3.30.420.40">
    <property type="match status" value="2"/>
</dbReference>
<dbReference type="NCBIfam" id="TIGR01311">
    <property type="entry name" value="glycerol_kin"/>
    <property type="match status" value="1"/>
</dbReference>
<evidence type="ECO:0000256" key="1">
    <source>
        <dbReference type="ARBA" id="ARBA00005190"/>
    </source>
</evidence>
<feature type="binding site" evidence="9">
    <location>
        <position position="154"/>
    </location>
    <ligand>
        <name>sn-glycerol 3-phosphate</name>
        <dbReference type="ChEBI" id="CHEBI:57597"/>
    </ligand>
</feature>
<feature type="binding site" evidence="9">
    <location>
        <position position="32"/>
    </location>
    <ligand>
        <name>ADP</name>
        <dbReference type="ChEBI" id="CHEBI:456216"/>
    </ligand>
</feature>
<dbReference type="Pfam" id="PF00370">
    <property type="entry name" value="FGGY_N"/>
    <property type="match status" value="1"/>
</dbReference>
<dbReference type="GO" id="GO:0005829">
    <property type="term" value="C:cytosol"/>
    <property type="evidence" value="ECO:0007669"/>
    <property type="project" value="TreeGrafter"/>
</dbReference>
<dbReference type="SUPFAM" id="SSF53067">
    <property type="entry name" value="Actin-like ATPase domain"/>
    <property type="match status" value="2"/>
</dbReference>
<feature type="binding site" evidence="9">
    <location>
        <position position="269"/>
    </location>
    <ligand>
        <name>glycerol</name>
        <dbReference type="ChEBI" id="CHEBI:17754"/>
    </ligand>
</feature>
<gene>
    <name evidence="9 13" type="primary">glpK</name>
    <name evidence="13" type="ordered locus">sce7617</name>
</gene>
<feature type="binding site" evidence="9">
    <location>
        <position position="32"/>
    </location>
    <ligand>
        <name>ATP</name>
        <dbReference type="ChEBI" id="CHEBI:30616"/>
    </ligand>
</feature>
<dbReference type="PIRSF" id="PIRSF000538">
    <property type="entry name" value="GlpK"/>
    <property type="match status" value="1"/>
</dbReference>
<dbReference type="InterPro" id="IPR018483">
    <property type="entry name" value="Carb_kinase_FGGY_CS"/>
</dbReference>
<dbReference type="GO" id="GO:0005524">
    <property type="term" value="F:ATP binding"/>
    <property type="evidence" value="ECO:0007669"/>
    <property type="project" value="UniProtKB-UniRule"/>
</dbReference>
<keyword evidence="3 9" id="KW-0808">Transferase</keyword>
<keyword evidence="6 9" id="KW-0319">Glycerol metabolism</keyword>
<reference evidence="13 14" key="1">
    <citation type="journal article" date="2007" name="Nat. Biotechnol.">
        <title>Complete genome sequence of the myxobacterium Sorangium cellulosum.</title>
        <authorList>
            <person name="Schneiker S."/>
            <person name="Perlova O."/>
            <person name="Kaiser O."/>
            <person name="Gerth K."/>
            <person name="Alici A."/>
            <person name="Altmeyer M.O."/>
            <person name="Bartels D."/>
            <person name="Bekel T."/>
            <person name="Beyer S."/>
            <person name="Bode E."/>
            <person name="Bode H.B."/>
            <person name="Bolten C.J."/>
            <person name="Choudhuri J.V."/>
            <person name="Doss S."/>
            <person name="Elnakady Y.A."/>
            <person name="Frank B."/>
            <person name="Gaigalat L."/>
            <person name="Goesmann A."/>
            <person name="Groeger C."/>
            <person name="Gross F."/>
            <person name="Jelsbak L."/>
            <person name="Jelsbak L."/>
            <person name="Kalinowski J."/>
            <person name="Kegler C."/>
            <person name="Knauber T."/>
            <person name="Konietzny S."/>
            <person name="Kopp M."/>
            <person name="Krause L."/>
            <person name="Krug D."/>
            <person name="Linke B."/>
            <person name="Mahmud T."/>
            <person name="Martinez-Arias R."/>
            <person name="McHardy A.C."/>
            <person name="Merai M."/>
            <person name="Meyer F."/>
            <person name="Mormann S."/>
            <person name="Munoz-Dorado J."/>
            <person name="Perez J."/>
            <person name="Pradella S."/>
            <person name="Rachid S."/>
            <person name="Raddatz G."/>
            <person name="Rosenau F."/>
            <person name="Rueckert C."/>
            <person name="Sasse F."/>
            <person name="Scharfe M."/>
            <person name="Schuster S.C."/>
            <person name="Suen G."/>
            <person name="Treuner-Lange A."/>
            <person name="Velicer G.J."/>
            <person name="Vorholter F.-J."/>
            <person name="Weissman K.J."/>
            <person name="Welch R.D."/>
            <person name="Wenzel S.C."/>
            <person name="Whitworth D.E."/>
            <person name="Wilhelm S."/>
            <person name="Wittmann C."/>
            <person name="Bloecker H."/>
            <person name="Puehler A."/>
            <person name="Mueller R."/>
        </authorList>
    </citation>
    <scope>NUCLEOTIDE SEQUENCE [LARGE SCALE GENOMIC DNA]</scope>
    <source>
        <strain evidence="14">So ce56</strain>
    </source>
</reference>
<evidence type="ECO:0000256" key="7">
    <source>
        <dbReference type="ARBA" id="ARBA00022840"/>
    </source>
</evidence>
<dbReference type="GO" id="GO:0004370">
    <property type="term" value="F:glycerol kinase activity"/>
    <property type="evidence" value="ECO:0007669"/>
    <property type="project" value="UniProtKB-UniRule"/>
</dbReference>
<name>A9F5A4_SORC5</name>
<organism evidence="13 14">
    <name type="scientific">Sorangium cellulosum (strain So ce56)</name>
    <name type="common">Polyangium cellulosum (strain So ce56)</name>
    <dbReference type="NCBI Taxonomy" id="448385"/>
    <lineage>
        <taxon>Bacteria</taxon>
        <taxon>Pseudomonadati</taxon>
        <taxon>Myxococcota</taxon>
        <taxon>Polyangia</taxon>
        <taxon>Polyangiales</taxon>
        <taxon>Polyangiaceae</taxon>
        <taxon>Sorangium</taxon>
    </lineage>
</organism>
<feature type="binding site" evidence="9">
    <location>
        <position position="269"/>
    </location>
    <ligand>
        <name>sn-glycerol 3-phosphate</name>
        <dbReference type="ChEBI" id="CHEBI:57597"/>
    </ligand>
</feature>
<dbReference type="HAMAP" id="MF_00186">
    <property type="entry name" value="Glycerol_kin"/>
    <property type="match status" value="1"/>
</dbReference>
<feature type="binding site" evidence="9">
    <location>
        <position position="334"/>
    </location>
    <ligand>
        <name>ADP</name>
        <dbReference type="ChEBI" id="CHEBI:456216"/>
    </ligand>
</feature>
<dbReference type="eggNOG" id="COG0554">
    <property type="taxonomic scope" value="Bacteria"/>
</dbReference>
<feature type="binding site" evidence="9">
    <location>
        <position position="435"/>
    </location>
    <ligand>
        <name>ATP</name>
        <dbReference type="ChEBI" id="CHEBI:30616"/>
    </ligand>
</feature>
<keyword evidence="5 9" id="KW-0418">Kinase</keyword>